<keyword evidence="2" id="KW-1185">Reference proteome</keyword>
<dbReference type="Proteomes" id="UP000276133">
    <property type="component" value="Unassembled WGS sequence"/>
</dbReference>
<organism evidence="1 2">
    <name type="scientific">Brachionus plicatilis</name>
    <name type="common">Marine rotifer</name>
    <name type="synonym">Brachionus muelleri</name>
    <dbReference type="NCBI Taxonomy" id="10195"/>
    <lineage>
        <taxon>Eukaryota</taxon>
        <taxon>Metazoa</taxon>
        <taxon>Spiralia</taxon>
        <taxon>Gnathifera</taxon>
        <taxon>Rotifera</taxon>
        <taxon>Eurotatoria</taxon>
        <taxon>Monogononta</taxon>
        <taxon>Pseudotrocha</taxon>
        <taxon>Ploima</taxon>
        <taxon>Brachionidae</taxon>
        <taxon>Brachionus</taxon>
    </lineage>
</organism>
<dbReference type="EMBL" id="REGN01001899">
    <property type="protein sequence ID" value="RNA31762.1"/>
    <property type="molecule type" value="Genomic_DNA"/>
</dbReference>
<gene>
    <name evidence="1" type="ORF">BpHYR1_006103</name>
</gene>
<dbReference type="AlphaFoldDB" id="A0A3M7S7M4"/>
<proteinExistence type="predicted"/>
<dbReference type="SUPFAM" id="SSF50969">
    <property type="entry name" value="YVTN repeat-like/Quinoprotein amine dehydrogenase"/>
    <property type="match status" value="1"/>
</dbReference>
<evidence type="ECO:0000313" key="1">
    <source>
        <dbReference type="EMBL" id="RNA31762.1"/>
    </source>
</evidence>
<evidence type="ECO:0000313" key="2">
    <source>
        <dbReference type="Proteomes" id="UP000276133"/>
    </source>
</evidence>
<name>A0A3M7S7M4_BRAPC</name>
<dbReference type="OrthoDB" id="10505071at2759"/>
<dbReference type="InterPro" id="IPR011044">
    <property type="entry name" value="Quino_amine_DH_bsu"/>
</dbReference>
<accession>A0A3M7S7M4</accession>
<sequence length="614" mass="71225">MESPTDIQMNIIEALCPICRNLKSLIACFHCKQPICTDCVSSHVVQWKESSAKFCEITLHDFEKYIKKINLISPIILKNGENIKDIKMKIEENFQKFLKKLIKQKQELFEQIDEIHKENKKFLDFENKVLNSKKSLENFQNALNNNDSDELENLLVDFQEFQEKVDTVSTDYSVLRNQPLKIIGEYEEPNDSEQNFFGNIIVTDSDLLPPKESKHRKSHTKLNESLQKSDNDKIQMFGTLRIKLKRLVEQNDLKSITKKPLEELEVPIQPKFIRANSKNVFISDQNGNLVVIELSKTLVIKSSVKLKVDNIKGFAVNKSYIALSFDELNEDQIQKLAKVYRNFNLKSGIFIFKISDFSLDKVISSSKNYILTSPNGIAMNENNVFVCEKESHSLMKIDLKKASLSNQLIVKGEPTSLNIGDKFLVYVDSKNMEIILTDSDKLTKLRSLKIPQDFFNQLYDLVVRDKVYVAVKNRDDDQEMSTEGFCLRCKNNARLERIGDEILCKPCLIFKYEKYRDECMPHCNRLEVVLASYKNEIDNLHSQISENLTNANRVAEAIERTYANQLKLMNDEKKRLLALVEEGRRDYSKFSDFINQLDRISHDINEFKNPSQNM</sequence>
<protein>
    <submittedName>
        <fullName evidence="1">Uncharacterized protein</fullName>
    </submittedName>
</protein>
<reference evidence="1 2" key="1">
    <citation type="journal article" date="2018" name="Sci. Rep.">
        <title>Genomic signatures of local adaptation to the degree of environmental predictability in rotifers.</title>
        <authorList>
            <person name="Franch-Gras L."/>
            <person name="Hahn C."/>
            <person name="Garcia-Roger E.M."/>
            <person name="Carmona M.J."/>
            <person name="Serra M."/>
            <person name="Gomez A."/>
        </authorList>
    </citation>
    <scope>NUCLEOTIDE SEQUENCE [LARGE SCALE GENOMIC DNA]</scope>
    <source>
        <strain evidence="1">HYR1</strain>
    </source>
</reference>
<comment type="caution">
    <text evidence="1">The sequence shown here is derived from an EMBL/GenBank/DDBJ whole genome shotgun (WGS) entry which is preliminary data.</text>
</comment>